<evidence type="ECO:0000256" key="7">
    <source>
        <dbReference type="SAM" id="MobiDB-lite"/>
    </source>
</evidence>
<dbReference type="InterPro" id="IPR014001">
    <property type="entry name" value="Helicase_ATP-bd"/>
</dbReference>
<comment type="similarity">
    <text evidence="1">Belongs to the DEAD box helicase family. DEAH subfamily.</text>
</comment>
<evidence type="ECO:0000256" key="4">
    <source>
        <dbReference type="ARBA" id="ARBA00022801"/>
    </source>
</evidence>
<evidence type="ECO:0000256" key="2">
    <source>
        <dbReference type="ARBA" id="ARBA00012552"/>
    </source>
</evidence>
<feature type="compositionally biased region" description="Basic and acidic residues" evidence="7">
    <location>
        <begin position="136"/>
        <end position="145"/>
    </location>
</feature>
<dbReference type="OrthoDB" id="5600252at2759"/>
<organism evidence="8 9">
    <name type="scientific">Paramuricea clavata</name>
    <name type="common">Red gorgonian</name>
    <name type="synonym">Violescent sea-whip</name>
    <dbReference type="NCBI Taxonomy" id="317549"/>
    <lineage>
        <taxon>Eukaryota</taxon>
        <taxon>Metazoa</taxon>
        <taxon>Cnidaria</taxon>
        <taxon>Anthozoa</taxon>
        <taxon>Octocorallia</taxon>
        <taxon>Malacalcyonacea</taxon>
        <taxon>Plexauridae</taxon>
        <taxon>Paramuricea</taxon>
    </lineage>
</organism>
<dbReference type="Pfam" id="PF04408">
    <property type="entry name" value="WHD_HA2"/>
    <property type="match status" value="1"/>
</dbReference>
<feature type="non-terminal residue" evidence="8">
    <location>
        <position position="1"/>
    </location>
</feature>
<dbReference type="EMBL" id="CACRXK020012952">
    <property type="protein sequence ID" value="CAB4024305.1"/>
    <property type="molecule type" value="Genomic_DNA"/>
</dbReference>
<dbReference type="Pfam" id="PF00271">
    <property type="entry name" value="Helicase_C"/>
    <property type="match status" value="1"/>
</dbReference>
<dbReference type="InterPro" id="IPR011545">
    <property type="entry name" value="DEAD/DEAH_box_helicase_dom"/>
</dbReference>
<dbReference type="GO" id="GO:0003724">
    <property type="term" value="F:RNA helicase activity"/>
    <property type="evidence" value="ECO:0007669"/>
    <property type="project" value="UniProtKB-EC"/>
</dbReference>
<evidence type="ECO:0000256" key="5">
    <source>
        <dbReference type="ARBA" id="ARBA00022806"/>
    </source>
</evidence>
<dbReference type="InterPro" id="IPR027417">
    <property type="entry name" value="P-loop_NTPase"/>
</dbReference>
<dbReference type="PANTHER" id="PTHR18934:SF119">
    <property type="entry name" value="ATP-DEPENDENT RNA HELICASE A"/>
    <property type="match status" value="1"/>
</dbReference>
<dbReference type="InterPro" id="IPR007502">
    <property type="entry name" value="Helicase-assoc_dom"/>
</dbReference>
<dbReference type="GO" id="GO:0043138">
    <property type="term" value="F:3'-5' DNA helicase activity"/>
    <property type="evidence" value="ECO:0007669"/>
    <property type="project" value="TreeGrafter"/>
</dbReference>
<evidence type="ECO:0000256" key="1">
    <source>
        <dbReference type="ARBA" id="ARBA00008792"/>
    </source>
</evidence>
<dbReference type="SMART" id="SM00847">
    <property type="entry name" value="HA2"/>
    <property type="match status" value="1"/>
</dbReference>
<dbReference type="Pfam" id="PF00270">
    <property type="entry name" value="DEAD"/>
    <property type="match status" value="1"/>
</dbReference>
<feature type="compositionally biased region" description="Basic and acidic residues" evidence="7">
    <location>
        <begin position="63"/>
        <end position="72"/>
    </location>
</feature>
<comment type="caution">
    <text evidence="8">The sequence shown here is derived from an EMBL/GenBank/DDBJ whole genome shotgun (WGS) entry which is preliminary data.</text>
</comment>
<name>A0A7D9L2U5_PARCT</name>
<feature type="region of interest" description="Disordered" evidence="7">
    <location>
        <begin position="15"/>
        <end position="77"/>
    </location>
</feature>
<dbReference type="Gene3D" id="1.20.120.1080">
    <property type="match status" value="1"/>
</dbReference>
<dbReference type="GO" id="GO:0005524">
    <property type="term" value="F:ATP binding"/>
    <property type="evidence" value="ECO:0007669"/>
    <property type="project" value="UniProtKB-KW"/>
</dbReference>
<dbReference type="FunFam" id="3.40.50.300:FF:000677">
    <property type="entry name" value="ATP-dependent RNA helicase A"/>
    <property type="match status" value="1"/>
</dbReference>
<dbReference type="SMART" id="SM00487">
    <property type="entry name" value="DEXDc"/>
    <property type="match status" value="1"/>
</dbReference>
<evidence type="ECO:0000313" key="9">
    <source>
        <dbReference type="Proteomes" id="UP001152795"/>
    </source>
</evidence>
<dbReference type="PROSITE" id="PS00690">
    <property type="entry name" value="DEAH_ATP_HELICASE"/>
    <property type="match status" value="1"/>
</dbReference>
<dbReference type="AlphaFoldDB" id="A0A7D9L2U5"/>
<dbReference type="Proteomes" id="UP001152795">
    <property type="component" value="Unassembled WGS sequence"/>
</dbReference>
<protein>
    <recommendedName>
        <fullName evidence="2">RNA helicase</fullName>
        <ecNumber evidence="2">3.6.4.13</ecNumber>
    </recommendedName>
</protein>
<dbReference type="EC" id="3.6.4.13" evidence="2"/>
<dbReference type="GO" id="GO:1990904">
    <property type="term" value="C:ribonucleoprotein complex"/>
    <property type="evidence" value="ECO:0007669"/>
    <property type="project" value="TreeGrafter"/>
</dbReference>
<reference evidence="8" key="1">
    <citation type="submission" date="2020-04" db="EMBL/GenBank/DDBJ databases">
        <authorList>
            <person name="Alioto T."/>
            <person name="Alioto T."/>
            <person name="Gomez Garrido J."/>
        </authorList>
    </citation>
    <scope>NUCLEOTIDE SEQUENCE</scope>
    <source>
        <strain evidence="8">A484AB</strain>
    </source>
</reference>
<feature type="compositionally biased region" description="Gly residues" evidence="7">
    <location>
        <begin position="993"/>
        <end position="1002"/>
    </location>
</feature>
<dbReference type="InterPro" id="IPR048333">
    <property type="entry name" value="HA2_WH"/>
</dbReference>
<proteinExistence type="inferred from homology"/>
<dbReference type="Gene3D" id="3.40.50.300">
    <property type="entry name" value="P-loop containing nucleotide triphosphate hydrolases"/>
    <property type="match status" value="2"/>
</dbReference>
<dbReference type="SMART" id="SM00490">
    <property type="entry name" value="HELICc"/>
    <property type="match status" value="1"/>
</dbReference>
<keyword evidence="3" id="KW-0547">Nucleotide-binding</keyword>
<evidence type="ECO:0000256" key="3">
    <source>
        <dbReference type="ARBA" id="ARBA00022741"/>
    </source>
</evidence>
<dbReference type="InterPro" id="IPR001650">
    <property type="entry name" value="Helicase_C-like"/>
</dbReference>
<dbReference type="SUPFAM" id="SSF52540">
    <property type="entry name" value="P-loop containing nucleoside triphosphate hydrolases"/>
    <property type="match status" value="1"/>
</dbReference>
<dbReference type="InterPro" id="IPR002464">
    <property type="entry name" value="DNA/RNA_helicase_DEAH_CS"/>
</dbReference>
<evidence type="ECO:0000313" key="8">
    <source>
        <dbReference type="EMBL" id="CAB4024305.1"/>
    </source>
</evidence>
<dbReference type="GO" id="GO:0050684">
    <property type="term" value="P:regulation of mRNA processing"/>
    <property type="evidence" value="ECO:0007669"/>
    <property type="project" value="TreeGrafter"/>
</dbReference>
<dbReference type="PROSITE" id="PS51192">
    <property type="entry name" value="HELICASE_ATP_BIND_1"/>
    <property type="match status" value="1"/>
</dbReference>
<feature type="region of interest" description="Disordered" evidence="7">
    <location>
        <begin position="92"/>
        <end position="149"/>
    </location>
</feature>
<dbReference type="FunFam" id="1.20.120.1080:FF:000074">
    <property type="entry name" value="Predicted protein"/>
    <property type="match status" value="1"/>
</dbReference>
<feature type="non-terminal residue" evidence="8">
    <location>
        <position position="1036"/>
    </location>
</feature>
<dbReference type="CDD" id="cd18791">
    <property type="entry name" value="SF2_C_RHA"/>
    <property type="match status" value="1"/>
</dbReference>
<dbReference type="Pfam" id="PF21010">
    <property type="entry name" value="HA2_C"/>
    <property type="match status" value="1"/>
</dbReference>
<dbReference type="GO" id="GO:0016887">
    <property type="term" value="F:ATP hydrolysis activity"/>
    <property type="evidence" value="ECO:0007669"/>
    <property type="project" value="TreeGrafter"/>
</dbReference>
<dbReference type="GO" id="GO:0045944">
    <property type="term" value="P:positive regulation of transcription by RNA polymerase II"/>
    <property type="evidence" value="ECO:0007669"/>
    <property type="project" value="TreeGrafter"/>
</dbReference>
<keyword evidence="9" id="KW-1185">Reference proteome</keyword>
<dbReference type="PROSITE" id="PS51194">
    <property type="entry name" value="HELICASE_CTER"/>
    <property type="match status" value="1"/>
</dbReference>
<gene>
    <name evidence="8" type="ORF">PACLA_8A086849</name>
</gene>
<keyword evidence="6" id="KW-0067">ATP-binding</keyword>
<sequence length="1036" mass="116292">LQRLCISIKNVLRPRPQTQSGRMAPAQWTHPQAPADAQWTHPQAPADAQWTHPQAPADAQWTDARRPQDGRTRGRPWTQDTRVLGYVHTGTQSGRMAPAQWTHPQAPADAQWTHPQAPADAQWTHPQAPADAQWTDARRPQDGRTRGRPWTQDTRVLDAVFDKLFLGSTVKKTGAQQKIFRGPQHLGARENVDSCARDQTLNITWLPETLLETLQLDQVELYPWQFTLAVSCEYSTFPLSEQFRTDQTILFPNTPQPSGEEAANIVLKRDNDKFDEQVQNEDAGVVEWSPPSMDWNPWVNQPTVIEGAEEYQEPLPTSEDFRKELTDRMNNDPALQQMLQQRTQLPVAGYKNALVQAIRENQVVIVRGATGCGKTTQVPQFILDDWIQQGRGTECNIIVTQPRRISAMSVAERVASERAENIGCSTGYSVRFDSILPRSHAAIMFCTVGVFLRKLESGLRGISHVIIDEIHERDINTDFALVILRDMVARFPNLRVVLMSATIDTQMFHQYFNLCPIIEIEGRSFPVQEYYLEDVIEMLGFVPPLSDKKKKRDRDDTEVEEEENCNAICSDDYSFQTKNAMGQLSEKEMSFELIEALLNYTAGLDIPGAVLIFLPGWNLIFAIHKFLTQHPVFGGRSYRLLPLHSQIPREDQRRVFEPVPQGVRKIILSTNIAETSVTIDDVVFVIDSVKAKMKVFTSHNNMTNYATVWASRTNMEQRKGRAGRVRPGFAFHLVSRARAERLAEHATPEILRTPLHELALTIKLLKLGDIRDFLNKAIEPPPLDAVVESIALLRDMDALDKDCQLTPLGYLLAKLPLEPRLGKMVILGCLFNCGDACATIASGSCFPEPFETPSDRRRLGWVHKQFSGRRHSDHVAMLSAYQAWEDARIKLRMPHKQAAALVALRKAIDVLLCRVAQSPEIITYPNHEDGRIIAMFKNLSKANVGHVFQQRPLMGGMGPGGPPRGRGGIRGGFTGPRGGRRGYQGPRHFRAPRGGGYGGGGGFRGGSRGGFRGDLAEEESQCAFQSRLFCPKFIST</sequence>
<dbReference type="GO" id="GO:0005730">
    <property type="term" value="C:nucleolus"/>
    <property type="evidence" value="ECO:0007669"/>
    <property type="project" value="TreeGrafter"/>
</dbReference>
<feature type="region of interest" description="Disordered" evidence="7">
    <location>
        <begin position="975"/>
        <end position="1002"/>
    </location>
</feature>
<dbReference type="GO" id="GO:0003723">
    <property type="term" value="F:RNA binding"/>
    <property type="evidence" value="ECO:0007669"/>
    <property type="project" value="TreeGrafter"/>
</dbReference>
<dbReference type="FunFam" id="3.40.50.300:FF:000284">
    <property type="entry name" value="probable ATP-dependent RNA helicase YTHDC2"/>
    <property type="match status" value="1"/>
</dbReference>
<keyword evidence="5 8" id="KW-0347">Helicase</keyword>
<accession>A0A7D9L2U5</accession>
<dbReference type="PANTHER" id="PTHR18934">
    <property type="entry name" value="ATP-DEPENDENT RNA HELICASE"/>
    <property type="match status" value="1"/>
</dbReference>
<evidence type="ECO:0000256" key="6">
    <source>
        <dbReference type="ARBA" id="ARBA00022840"/>
    </source>
</evidence>
<keyword evidence="4" id="KW-0378">Hydrolase</keyword>